<gene>
    <name evidence="1" type="ORF">HRJ53_27450</name>
</gene>
<name>A0A7V8NWF9_9BACT</name>
<comment type="caution">
    <text evidence="1">The sequence shown here is derived from an EMBL/GenBank/DDBJ whole genome shotgun (WGS) entry which is preliminary data.</text>
</comment>
<evidence type="ECO:0000313" key="2">
    <source>
        <dbReference type="Proteomes" id="UP000567293"/>
    </source>
</evidence>
<accession>A0A7V8NWF9</accession>
<dbReference type="AlphaFoldDB" id="A0A7V8NWF9"/>
<dbReference type="EMBL" id="JACDQQ010002654">
    <property type="protein sequence ID" value="MBA0088743.1"/>
    <property type="molecule type" value="Genomic_DNA"/>
</dbReference>
<evidence type="ECO:0000313" key="1">
    <source>
        <dbReference type="EMBL" id="MBA0088743.1"/>
    </source>
</evidence>
<proteinExistence type="predicted"/>
<protein>
    <submittedName>
        <fullName evidence="1">Uncharacterized protein</fullName>
    </submittedName>
</protein>
<feature type="non-terminal residue" evidence="1">
    <location>
        <position position="98"/>
    </location>
</feature>
<sequence length="98" mass="10922">MRHASVVILTDETEFARLLTACWQAERQAPAVTVLTSDLWQEQDAPARDLVVLGPVRDGQLTNVLRSLDPSTAVILCVPADSKEFGQLRVRYPRLVHV</sequence>
<organism evidence="1 2">
    <name type="scientific">Candidatus Acidiferrum panamense</name>
    <dbReference type="NCBI Taxonomy" id="2741543"/>
    <lineage>
        <taxon>Bacteria</taxon>
        <taxon>Pseudomonadati</taxon>
        <taxon>Acidobacteriota</taxon>
        <taxon>Terriglobia</taxon>
        <taxon>Candidatus Acidiferrales</taxon>
        <taxon>Candidatus Acidiferrum</taxon>
    </lineage>
</organism>
<reference evidence="1" key="1">
    <citation type="submission" date="2020-06" db="EMBL/GenBank/DDBJ databases">
        <title>Legume-microbial interactions unlock mineral nutrients during tropical forest succession.</title>
        <authorList>
            <person name="Epihov D.Z."/>
        </authorList>
    </citation>
    <scope>NUCLEOTIDE SEQUENCE [LARGE SCALE GENOMIC DNA]</scope>
    <source>
        <strain evidence="1">Pan2503</strain>
    </source>
</reference>
<dbReference type="Proteomes" id="UP000567293">
    <property type="component" value="Unassembled WGS sequence"/>
</dbReference>
<keyword evidence="2" id="KW-1185">Reference proteome</keyword>